<feature type="region of interest" description="Disordered" evidence="2">
    <location>
        <begin position="442"/>
        <end position="480"/>
    </location>
</feature>
<feature type="region of interest" description="Disordered" evidence="2">
    <location>
        <begin position="673"/>
        <end position="756"/>
    </location>
</feature>
<evidence type="ECO:0000256" key="1">
    <source>
        <dbReference type="ARBA" id="ARBA00022468"/>
    </source>
</evidence>
<evidence type="ECO:0000259" key="3">
    <source>
        <dbReference type="PROSITE" id="PS50086"/>
    </source>
</evidence>
<comment type="caution">
    <text evidence="4">The sequence shown here is derived from an EMBL/GenBank/DDBJ whole genome shotgun (WGS) entry which is preliminary data.</text>
</comment>
<feature type="domain" description="Rab-GAP TBC" evidence="3">
    <location>
        <begin position="44"/>
        <end position="350"/>
    </location>
</feature>
<reference evidence="4" key="1">
    <citation type="submission" date="2021-02" db="EMBL/GenBank/DDBJ databases">
        <title>Psilocybe cubensis genome.</title>
        <authorList>
            <person name="Mckernan K.J."/>
            <person name="Crawford S."/>
            <person name="Trippe A."/>
            <person name="Kane L.T."/>
            <person name="Mclaughlin S."/>
        </authorList>
    </citation>
    <scope>NUCLEOTIDE SEQUENCE [LARGE SCALE GENOMIC DNA]</scope>
    <source>
        <strain evidence="4">MGC-MH-2018</strain>
    </source>
</reference>
<sequence length="756" mass="84302">MENGQPRLELLQKLYDHLFSSGTTLSKCKDATIAEKLYPGPTSSITVAGRSLAWKLFLAKEEPLQASQTPRSSNLLASLRESRKAYSTLLEEKSRAPDAVQLHSKGDNVHNAKPSAGSSRSLDLVNPLSLHNENPWNEWFAGVELRKVISQDVERTFPDIPFFREVDVQGELTNILFLYSVMNPSIGYRQGMHELLAPLYYAVHFDGIVDDEIQDRNYKDLMDLCSAHYIAADSWALFNSVMKGVSQWYEWREPNDSEGSARNPLTPFPNHVIIPNGQNGIRPYVAPIVQACNHIQSTLLQACDPVLWQSMQKAGIEPQIYGIRWLRLLFTREFSMADALTLWDCLFACDATLELAQWVCVAMLIRIRNDLIPGDYSGQLTTLLRYPTPSSSDKVSGAPHHAILLLRQALALQMSPNPSTGSSIVMENKALLNIPIEVPAIPDIPPRRPKNARPPPATISSGSASLEGNTTRNHSRQTSTGAVGISEMFTRGLVERGESLGINKTFMNAVTEIRRNIPELAASLGVRTPNQQLSAFPLVDERPVEERPPWEPRTRFEMERDISQIQARDKILGESLAWIVDALLQDESDAQEPERVKKQKQEALESLSYVRDALMTNDMSLDDDRLIGGEEKERRRVKTQKANEELQAASAAAIVSPPARVPVIDSHLGHSNAYRARPRSPESQTQPTPPIKEVGQRAPWNYTRSSFSASIPAVPAAVMPRRPPPTSTSLRRENQKSRDLTPAKTEGYQDPLGAIR</sequence>
<dbReference type="SMART" id="SM00164">
    <property type="entry name" value="TBC"/>
    <property type="match status" value="1"/>
</dbReference>
<dbReference type="GO" id="GO:0005096">
    <property type="term" value="F:GTPase activator activity"/>
    <property type="evidence" value="ECO:0007669"/>
    <property type="project" value="UniProtKB-KW"/>
</dbReference>
<evidence type="ECO:0000256" key="2">
    <source>
        <dbReference type="SAM" id="MobiDB-lite"/>
    </source>
</evidence>
<organism evidence="4">
    <name type="scientific">Psilocybe cubensis</name>
    <name type="common">Psychedelic mushroom</name>
    <name type="synonym">Stropharia cubensis</name>
    <dbReference type="NCBI Taxonomy" id="181762"/>
    <lineage>
        <taxon>Eukaryota</taxon>
        <taxon>Fungi</taxon>
        <taxon>Dikarya</taxon>
        <taxon>Basidiomycota</taxon>
        <taxon>Agaricomycotina</taxon>
        <taxon>Agaricomycetes</taxon>
        <taxon>Agaricomycetidae</taxon>
        <taxon>Agaricales</taxon>
        <taxon>Agaricineae</taxon>
        <taxon>Strophariaceae</taxon>
        <taxon>Psilocybe</taxon>
    </lineage>
</organism>
<dbReference type="SUPFAM" id="SSF47923">
    <property type="entry name" value="Ypt/Rab-GAP domain of gyp1p"/>
    <property type="match status" value="2"/>
</dbReference>
<feature type="compositionally biased region" description="Polar residues" evidence="2">
    <location>
        <begin position="458"/>
        <end position="480"/>
    </location>
</feature>
<dbReference type="PANTHER" id="PTHR22957">
    <property type="entry name" value="TBC1 DOMAIN FAMILY MEMBER GTPASE-ACTIVATING PROTEIN"/>
    <property type="match status" value="1"/>
</dbReference>
<name>A0A8H7Y5L9_PSICU</name>
<accession>A0A8H7Y5L9</accession>
<proteinExistence type="predicted"/>
<dbReference type="Gene3D" id="1.10.8.270">
    <property type="entry name" value="putative rabgap domain of human tbc1 domain family member 14 like domains"/>
    <property type="match status" value="1"/>
</dbReference>
<protein>
    <recommendedName>
        <fullName evidence="3">Rab-GAP TBC domain-containing protein</fullName>
    </recommendedName>
</protein>
<feature type="compositionally biased region" description="Basic and acidic residues" evidence="2">
    <location>
        <begin position="730"/>
        <end position="741"/>
    </location>
</feature>
<dbReference type="Gene3D" id="1.10.472.80">
    <property type="entry name" value="Ypt/Rab-GAP domain of gyp1p, domain 3"/>
    <property type="match status" value="1"/>
</dbReference>
<dbReference type="InterPro" id="IPR000195">
    <property type="entry name" value="Rab-GAP-TBC_dom"/>
</dbReference>
<dbReference type="PANTHER" id="PTHR22957:SF337">
    <property type="entry name" value="TBC1 DOMAIN FAMILY MEMBER 5"/>
    <property type="match status" value="1"/>
</dbReference>
<dbReference type="FunFam" id="1.10.8.270:FF:000011">
    <property type="entry name" value="TBC1 domain family member 5"/>
    <property type="match status" value="1"/>
</dbReference>
<dbReference type="AlphaFoldDB" id="A0A8H7Y5L9"/>
<dbReference type="GO" id="GO:0005737">
    <property type="term" value="C:cytoplasm"/>
    <property type="evidence" value="ECO:0007669"/>
    <property type="project" value="UniProtKB-ARBA"/>
</dbReference>
<dbReference type="EMBL" id="JAFIQS010000003">
    <property type="protein sequence ID" value="KAG5171729.1"/>
    <property type="molecule type" value="Genomic_DNA"/>
</dbReference>
<evidence type="ECO:0000313" key="4">
    <source>
        <dbReference type="EMBL" id="KAG5171729.1"/>
    </source>
</evidence>
<dbReference type="InterPro" id="IPR035969">
    <property type="entry name" value="Rab-GAP_TBC_sf"/>
</dbReference>
<dbReference type="Pfam" id="PF00566">
    <property type="entry name" value="RabGAP-TBC"/>
    <property type="match status" value="2"/>
</dbReference>
<keyword evidence="1" id="KW-0343">GTPase activation</keyword>
<dbReference type="FunFam" id="1.10.472.80:FF:000038">
    <property type="entry name" value="TBC1 domain family member 5"/>
    <property type="match status" value="1"/>
</dbReference>
<dbReference type="PROSITE" id="PS50086">
    <property type="entry name" value="TBC_RABGAP"/>
    <property type="match status" value="1"/>
</dbReference>
<gene>
    <name evidence="4" type="ORF">JR316_003817</name>
</gene>